<organism evidence="1">
    <name type="scientific">marine sediment metagenome</name>
    <dbReference type="NCBI Taxonomy" id="412755"/>
    <lineage>
        <taxon>unclassified sequences</taxon>
        <taxon>metagenomes</taxon>
        <taxon>ecological metagenomes</taxon>
    </lineage>
</organism>
<protein>
    <submittedName>
        <fullName evidence="1">Uncharacterized protein</fullName>
    </submittedName>
</protein>
<sequence length="242" mass="28477">MDRTDVDDLWVFLNKHGISKVSEIKVHDSGFFTIKQGRDNMNHDFYGYYEEFNLNLMRVMLIVEDLIKIPIKNEEDFNIKFQLYSEVVIILLMGSLEAFLRDTFVAIISNIKNYKTKLREDTTLRNLFEKVKANKPIFQEKSSLKQAYSSIDINLFELIGNEIWKRIFSKGELDSKNKVTGYMTIRHNFIHGGISKTLYKQIILNEKIIHTAIRDVVMVGYIIQINIPDYTFSREFDWVSSH</sequence>
<comment type="caution">
    <text evidence="1">The sequence shown here is derived from an EMBL/GenBank/DDBJ whole genome shotgun (WGS) entry which is preliminary data.</text>
</comment>
<name>A0A0F9RDU8_9ZZZZ</name>
<dbReference type="AlphaFoldDB" id="A0A0F9RDU8"/>
<proteinExistence type="predicted"/>
<dbReference type="EMBL" id="LAZR01000991">
    <property type="protein sequence ID" value="KKN53044.1"/>
    <property type="molecule type" value="Genomic_DNA"/>
</dbReference>
<gene>
    <name evidence="1" type="ORF">LCGC14_0606330</name>
</gene>
<reference evidence="1" key="1">
    <citation type="journal article" date="2015" name="Nature">
        <title>Complex archaea that bridge the gap between prokaryotes and eukaryotes.</title>
        <authorList>
            <person name="Spang A."/>
            <person name="Saw J.H."/>
            <person name="Jorgensen S.L."/>
            <person name="Zaremba-Niedzwiedzka K."/>
            <person name="Martijn J."/>
            <person name="Lind A.E."/>
            <person name="van Eijk R."/>
            <person name="Schleper C."/>
            <person name="Guy L."/>
            <person name="Ettema T.J."/>
        </authorList>
    </citation>
    <scope>NUCLEOTIDE SEQUENCE</scope>
</reference>
<evidence type="ECO:0000313" key="1">
    <source>
        <dbReference type="EMBL" id="KKN53044.1"/>
    </source>
</evidence>
<accession>A0A0F9RDU8</accession>